<dbReference type="Pfam" id="PF13730">
    <property type="entry name" value="HTH_36"/>
    <property type="match status" value="1"/>
</dbReference>
<evidence type="ECO:0000313" key="1">
    <source>
        <dbReference type="EMBL" id="OUN41566.1"/>
    </source>
</evidence>
<gene>
    <name evidence="1" type="ORF">B5G26_10985</name>
</gene>
<dbReference type="EMBL" id="NFHM01000017">
    <property type="protein sequence ID" value="OUN41566.1"/>
    <property type="molecule type" value="Genomic_DNA"/>
</dbReference>
<reference evidence="2" key="1">
    <citation type="submission" date="2017-04" db="EMBL/GenBank/DDBJ databases">
        <title>Function of individual gut microbiota members based on whole genome sequencing of pure cultures obtained from chicken caecum.</title>
        <authorList>
            <person name="Medvecky M."/>
            <person name="Cejkova D."/>
            <person name="Polansky O."/>
            <person name="Karasova D."/>
            <person name="Kubasova T."/>
            <person name="Cizek A."/>
            <person name="Rychlik I."/>
        </authorList>
    </citation>
    <scope>NUCLEOTIDE SEQUENCE [LARGE SCALE GENOMIC DNA]</scope>
    <source>
        <strain evidence="2">An75</strain>
    </source>
</reference>
<comment type="caution">
    <text evidence="1">The sequence shown here is derived from an EMBL/GenBank/DDBJ whole genome shotgun (WGS) entry which is preliminary data.</text>
</comment>
<protein>
    <recommendedName>
        <fullName evidence="3">Helix-turn-helix domain-containing protein</fullName>
    </recommendedName>
</protein>
<dbReference type="InterPro" id="IPR036388">
    <property type="entry name" value="WH-like_DNA-bd_sf"/>
</dbReference>
<dbReference type="Gene3D" id="1.10.10.10">
    <property type="entry name" value="Winged helix-like DNA-binding domain superfamily/Winged helix DNA-binding domain"/>
    <property type="match status" value="1"/>
</dbReference>
<name>A0A1Y3TYE5_9FIRM</name>
<evidence type="ECO:0000313" key="2">
    <source>
        <dbReference type="Proteomes" id="UP000195455"/>
    </source>
</evidence>
<dbReference type="Proteomes" id="UP000195455">
    <property type="component" value="Unassembled WGS sequence"/>
</dbReference>
<accession>A0A1Y3TYE5</accession>
<organism evidence="1 2">
    <name type="scientific">Anaerotignum lactatifermentans</name>
    <dbReference type="NCBI Taxonomy" id="160404"/>
    <lineage>
        <taxon>Bacteria</taxon>
        <taxon>Bacillati</taxon>
        <taxon>Bacillota</taxon>
        <taxon>Clostridia</taxon>
        <taxon>Lachnospirales</taxon>
        <taxon>Anaerotignaceae</taxon>
        <taxon>Anaerotignum</taxon>
    </lineage>
</organism>
<proteinExistence type="predicted"/>
<sequence length="233" mass="26902">MFMKLTRPFAMVEKDVLFSPELTALEKLVYCVLCAFSDNNTRSCYPSYNTIAEKVGCSKKTAIQCVASLCEKGWMQKMEQRTKRGGHRSNLYFLVLSPEKQHLYPAHAKPESPSPLEESESLSDDESYWGYAERLEDVKKRIDYDYFAEHMPDQLYMVDFLCQCIPELYDTSFPEDRKLLNKVSSLEIIGFLHHTAGQNYSGVKNMKAYLKAMFLEYLRNEQLLLATAVPPKI</sequence>
<evidence type="ECO:0008006" key="3">
    <source>
        <dbReference type="Google" id="ProtNLM"/>
    </source>
</evidence>
<dbReference type="AlphaFoldDB" id="A0A1Y3TYE5"/>